<dbReference type="EMBL" id="NAPY01000104">
    <property type="protein sequence ID" value="MUL39572.1"/>
    <property type="molecule type" value="Genomic_DNA"/>
</dbReference>
<accession>A0A6N8G4I8</accession>
<organism evidence="1 2">
    <name type="scientific">Gloeocapsopsis dulcis AAB1 = 1H9</name>
    <dbReference type="NCBI Taxonomy" id="1433147"/>
    <lineage>
        <taxon>Bacteria</taxon>
        <taxon>Bacillati</taxon>
        <taxon>Cyanobacteriota</taxon>
        <taxon>Cyanophyceae</taxon>
        <taxon>Oscillatoriophycideae</taxon>
        <taxon>Chroococcales</taxon>
        <taxon>Chroococcaceae</taxon>
        <taxon>Gloeocapsopsis</taxon>
        <taxon>Gloeocapsopsis dulcis</taxon>
    </lineage>
</organism>
<evidence type="ECO:0000313" key="2">
    <source>
        <dbReference type="Proteomes" id="UP000441797"/>
    </source>
</evidence>
<dbReference type="Proteomes" id="UP000441797">
    <property type="component" value="Unassembled WGS sequence"/>
</dbReference>
<name>A0A6N8G4I8_9CHRO</name>
<dbReference type="AlphaFoldDB" id="A0A6N8G4I8"/>
<sequence length="80" mass="9668">MPSKQVHVREYTVRAHERVIHTRVYKFICKKCNKDVERETYGPRPLYCDRCRPSMTRTEIAKKKKPRPVLVKQLKRRNVS</sequence>
<protein>
    <submittedName>
        <fullName evidence="1">Uncharacterized protein</fullName>
    </submittedName>
</protein>
<reference evidence="1 2" key="1">
    <citation type="journal article" date="2019" name="Front. Microbiol.">
        <title>Genomic Features for Desiccation Tolerance and Sugar Biosynthesis in the Extremophile Gloeocapsopsis sp. UTEX B3054.</title>
        <authorList>
            <person name="Urrejola C."/>
            <person name="Alcorta J."/>
            <person name="Salas L."/>
            <person name="Vasquez M."/>
            <person name="Polz M.F."/>
            <person name="Vicuna R."/>
            <person name="Diez B."/>
        </authorList>
    </citation>
    <scope>NUCLEOTIDE SEQUENCE [LARGE SCALE GENOMIC DNA]</scope>
    <source>
        <strain evidence="1 2">1H9</strain>
    </source>
</reference>
<dbReference type="OrthoDB" id="488706at2"/>
<keyword evidence="2" id="KW-1185">Reference proteome</keyword>
<dbReference type="RefSeq" id="WP_105221010.1">
    <property type="nucleotide sequence ID" value="NZ_CAWNSU010000078.1"/>
</dbReference>
<gene>
    <name evidence="1" type="ORF">BWI75_25815</name>
</gene>
<proteinExistence type="predicted"/>
<evidence type="ECO:0000313" key="1">
    <source>
        <dbReference type="EMBL" id="MUL39572.1"/>
    </source>
</evidence>
<comment type="caution">
    <text evidence="1">The sequence shown here is derived from an EMBL/GenBank/DDBJ whole genome shotgun (WGS) entry which is preliminary data.</text>
</comment>